<organism evidence="3 4">
    <name type="scientific">Haladaptatus litoreus</name>
    <dbReference type="NCBI Taxonomy" id="553468"/>
    <lineage>
        <taxon>Archaea</taxon>
        <taxon>Methanobacteriati</taxon>
        <taxon>Methanobacteriota</taxon>
        <taxon>Stenosarchaea group</taxon>
        <taxon>Halobacteria</taxon>
        <taxon>Halobacteriales</taxon>
        <taxon>Haladaptataceae</taxon>
        <taxon>Haladaptatus</taxon>
    </lineage>
</organism>
<dbReference type="SUPFAM" id="SSF55008">
    <property type="entry name" value="HMA, heavy metal-associated domain"/>
    <property type="match status" value="1"/>
</dbReference>
<accession>A0A1N7CYG7</accession>
<dbReference type="InterPro" id="IPR006121">
    <property type="entry name" value="HMA_dom"/>
</dbReference>
<dbReference type="PANTHER" id="PTHR22814">
    <property type="entry name" value="COPPER TRANSPORT PROTEIN ATOX1-RELATED"/>
    <property type="match status" value="1"/>
</dbReference>
<dbReference type="RefSeq" id="WP_076431253.1">
    <property type="nucleotide sequence ID" value="NZ_FTNO01000003.1"/>
</dbReference>
<proteinExistence type="predicted"/>
<reference evidence="4" key="1">
    <citation type="submission" date="2017-01" db="EMBL/GenBank/DDBJ databases">
        <authorList>
            <person name="Varghese N."/>
            <person name="Submissions S."/>
        </authorList>
    </citation>
    <scope>NUCLEOTIDE SEQUENCE [LARGE SCALE GENOMIC DNA]</scope>
    <source>
        <strain evidence="4">CGMCC 1.7737</strain>
    </source>
</reference>
<gene>
    <name evidence="3" type="ORF">SAMN05421858_3341</name>
</gene>
<keyword evidence="4" id="KW-1185">Reference proteome</keyword>
<evidence type="ECO:0000259" key="2">
    <source>
        <dbReference type="PROSITE" id="PS50846"/>
    </source>
</evidence>
<keyword evidence="1" id="KW-0479">Metal-binding</keyword>
<dbReference type="GO" id="GO:0046872">
    <property type="term" value="F:metal ion binding"/>
    <property type="evidence" value="ECO:0007669"/>
    <property type="project" value="UniProtKB-KW"/>
</dbReference>
<dbReference type="CDD" id="cd00371">
    <property type="entry name" value="HMA"/>
    <property type="match status" value="1"/>
</dbReference>
<feature type="domain" description="HMA" evidence="2">
    <location>
        <begin position="1"/>
        <end position="64"/>
    </location>
</feature>
<dbReference type="Proteomes" id="UP000186914">
    <property type="component" value="Unassembled WGS sequence"/>
</dbReference>
<dbReference type="AlphaFoldDB" id="A0A1N7CYG7"/>
<protein>
    <submittedName>
        <fullName evidence="3">Copper chaperone</fullName>
    </submittedName>
</protein>
<sequence length="65" mass="6919">MTTELTVEGMSCGGCEQTVESALEELDDVENAAADNESDRVRVSGNADTDIIAQTIEKAGYTVKH</sequence>
<dbReference type="InterPro" id="IPR036163">
    <property type="entry name" value="HMA_dom_sf"/>
</dbReference>
<dbReference type="PANTHER" id="PTHR22814:SF287">
    <property type="entry name" value="COPPER TRANSPORT PROTEIN ATX1"/>
    <property type="match status" value="1"/>
</dbReference>
<name>A0A1N7CYG7_9EURY</name>
<evidence type="ECO:0000256" key="1">
    <source>
        <dbReference type="ARBA" id="ARBA00022723"/>
    </source>
</evidence>
<dbReference type="Gene3D" id="3.30.70.100">
    <property type="match status" value="1"/>
</dbReference>
<dbReference type="Pfam" id="PF00403">
    <property type="entry name" value="HMA"/>
    <property type="match status" value="1"/>
</dbReference>
<dbReference type="OrthoDB" id="44171at2157"/>
<evidence type="ECO:0000313" key="4">
    <source>
        <dbReference type="Proteomes" id="UP000186914"/>
    </source>
</evidence>
<dbReference type="PROSITE" id="PS50846">
    <property type="entry name" value="HMA_2"/>
    <property type="match status" value="1"/>
</dbReference>
<evidence type="ECO:0000313" key="3">
    <source>
        <dbReference type="EMBL" id="SIR68570.1"/>
    </source>
</evidence>
<dbReference type="EMBL" id="FTNO01000003">
    <property type="protein sequence ID" value="SIR68570.1"/>
    <property type="molecule type" value="Genomic_DNA"/>
</dbReference>